<evidence type="ECO:0000256" key="1">
    <source>
        <dbReference type="SAM" id="SignalP"/>
    </source>
</evidence>
<evidence type="ECO:0000313" key="2">
    <source>
        <dbReference type="EMBL" id="SNY25212.1"/>
    </source>
</evidence>
<gene>
    <name evidence="2" type="ORF">SAMN06265827_10945</name>
</gene>
<feature type="signal peptide" evidence="1">
    <location>
        <begin position="1"/>
        <end position="20"/>
    </location>
</feature>
<protein>
    <recommendedName>
        <fullName evidence="4">Ig-like domain (Group 2)</fullName>
    </recommendedName>
</protein>
<dbReference type="Proteomes" id="UP000219573">
    <property type="component" value="Unassembled WGS sequence"/>
</dbReference>
<keyword evidence="3" id="KW-1185">Reference proteome</keyword>
<keyword evidence="1" id="KW-0732">Signal</keyword>
<dbReference type="AlphaFoldDB" id="A0A285GNR5"/>
<dbReference type="PROSITE" id="PS51257">
    <property type="entry name" value="PROKAR_LIPOPROTEIN"/>
    <property type="match status" value="1"/>
</dbReference>
<reference evidence="3" key="1">
    <citation type="submission" date="2017-09" db="EMBL/GenBank/DDBJ databases">
        <authorList>
            <person name="Varghese N."/>
            <person name="Submissions S."/>
        </authorList>
    </citation>
    <scope>NUCLEOTIDE SEQUENCE [LARGE SCALE GENOMIC DNA]</scope>
    <source>
        <strain evidence="3">MSL47</strain>
    </source>
</reference>
<dbReference type="InterPro" id="IPR013320">
    <property type="entry name" value="ConA-like_dom_sf"/>
</dbReference>
<dbReference type="RefSeq" id="WP_097017494.1">
    <property type="nucleotide sequence ID" value="NZ_OBDZ01000009.1"/>
</dbReference>
<name>A0A285GNR5_9FIRM</name>
<accession>A0A285GNR5</accession>
<organism evidence="2 3">
    <name type="scientific">Orenia metallireducens</name>
    <dbReference type="NCBI Taxonomy" id="1413210"/>
    <lineage>
        <taxon>Bacteria</taxon>
        <taxon>Bacillati</taxon>
        <taxon>Bacillota</taxon>
        <taxon>Clostridia</taxon>
        <taxon>Halanaerobiales</taxon>
        <taxon>Halobacteroidaceae</taxon>
        <taxon>Orenia</taxon>
    </lineage>
</organism>
<sequence length="333" mass="36192">MLKKLSIFTLIIMMAFVLTSCSDDDDSSSSSDYTPVLTSIQINAGSDTVTLNPGDTSDNFTVVGLDQKGEHISISGSDITWSLTDEDGNETDLATLSDTTGQTVTVTVGDTEGDVILTASVNDELTASTTINIAAPQFVEVFTDNFDNGDVTSDWTTATTYAIIEDSDRDGNVISIAPAPTEADLETSIPDGIDNGQLGYKVDSAMASGQIDFYAKVGAYRLKFDMRDSSGNRFFRIYLHGSQVDAAVDSDLTVNGETVPEGETTTVELTNKTSVWNHYVYQWKNGTFSIYQNNEEVLTIDISALENPSSFIFYSNKYAQVYMDDVIFSTLEN</sequence>
<dbReference type="SUPFAM" id="SSF49899">
    <property type="entry name" value="Concanavalin A-like lectins/glucanases"/>
    <property type="match status" value="1"/>
</dbReference>
<proteinExistence type="predicted"/>
<dbReference type="EMBL" id="OBDZ01000009">
    <property type="protein sequence ID" value="SNY25212.1"/>
    <property type="molecule type" value="Genomic_DNA"/>
</dbReference>
<evidence type="ECO:0008006" key="4">
    <source>
        <dbReference type="Google" id="ProtNLM"/>
    </source>
</evidence>
<feature type="chain" id="PRO_5039301877" description="Ig-like domain (Group 2)" evidence="1">
    <location>
        <begin position="21"/>
        <end position="333"/>
    </location>
</feature>
<evidence type="ECO:0000313" key="3">
    <source>
        <dbReference type="Proteomes" id="UP000219573"/>
    </source>
</evidence>